<protein>
    <submittedName>
        <fullName evidence="1">Uncharacterized protein</fullName>
    </submittedName>
</protein>
<reference evidence="1 2" key="1">
    <citation type="submission" date="2019-08" db="EMBL/GenBank/DDBJ databases">
        <title>Flavobacterium alkalisoli sp. nov., isolated from rhizosphere soil of Suaeda salsa.</title>
        <authorList>
            <person name="Sun J.-Q."/>
            <person name="Xu L."/>
        </authorList>
    </citation>
    <scope>NUCLEOTIDE SEQUENCE [LARGE SCALE GENOMIC DNA]</scope>
    <source>
        <strain evidence="1 2">XS-5</strain>
    </source>
</reference>
<proteinExistence type="predicted"/>
<dbReference type="EMBL" id="CP042831">
    <property type="protein sequence ID" value="QEE49632.1"/>
    <property type="molecule type" value="Genomic_DNA"/>
</dbReference>
<evidence type="ECO:0000313" key="1">
    <source>
        <dbReference type="EMBL" id="QEE49632.1"/>
    </source>
</evidence>
<dbReference type="OrthoDB" id="1381953at2"/>
<accession>A0A5B9FXU1</accession>
<sequence>MKNKKLLIGGLLVAGAVAFMFRDKIFGGTTTTANQLPAGANTDTGAAQIVNGSPYEGQVIRNLSFDQGWYKVINGQKVVFLSPIGWQAAGAIPVQDVSAEEFKAIPSNTRQYINDYGQVTNW</sequence>
<dbReference type="RefSeq" id="WP_147583140.1">
    <property type="nucleotide sequence ID" value="NZ_CP042831.1"/>
</dbReference>
<dbReference type="Proteomes" id="UP000321222">
    <property type="component" value="Chromosome"/>
</dbReference>
<evidence type="ECO:0000313" key="2">
    <source>
        <dbReference type="Proteomes" id="UP000321222"/>
    </source>
</evidence>
<gene>
    <name evidence="1" type="ORF">FUA48_08560</name>
</gene>
<dbReference type="AlphaFoldDB" id="A0A5B9FXU1"/>
<organism evidence="1 2">
    <name type="scientific">Flavobacterium alkalisoli</name>
    <dbReference type="NCBI Taxonomy" id="2602769"/>
    <lineage>
        <taxon>Bacteria</taxon>
        <taxon>Pseudomonadati</taxon>
        <taxon>Bacteroidota</taxon>
        <taxon>Flavobacteriia</taxon>
        <taxon>Flavobacteriales</taxon>
        <taxon>Flavobacteriaceae</taxon>
        <taxon>Flavobacterium</taxon>
    </lineage>
</organism>
<dbReference type="KEGG" id="fak:FUA48_08560"/>
<name>A0A5B9FXU1_9FLAO</name>
<keyword evidence="2" id="KW-1185">Reference proteome</keyword>